<feature type="domain" description="Plastocyanin-like" evidence="12">
    <location>
        <begin position="28"/>
        <end position="146"/>
    </location>
</feature>
<dbReference type="InterPro" id="IPR045087">
    <property type="entry name" value="Cu-oxidase_fam"/>
</dbReference>
<dbReference type="InterPro" id="IPR008972">
    <property type="entry name" value="Cupredoxin"/>
</dbReference>
<evidence type="ECO:0000256" key="2">
    <source>
        <dbReference type="ARBA" id="ARBA00022723"/>
    </source>
</evidence>
<dbReference type="InterPro" id="IPR002355">
    <property type="entry name" value="Cu_oxidase_Cu_BS"/>
</dbReference>
<dbReference type="Pfam" id="PF07731">
    <property type="entry name" value="Cu-oxidase_2"/>
    <property type="match status" value="1"/>
</dbReference>
<keyword evidence="4" id="KW-0560">Oxidoreductase</keyword>
<dbReference type="OrthoDB" id="2121828at2759"/>
<evidence type="ECO:0000256" key="3">
    <source>
        <dbReference type="ARBA" id="ARBA00022729"/>
    </source>
</evidence>
<keyword evidence="2" id="KW-0479">Metal-binding</keyword>
<dbReference type="InterPro" id="IPR001117">
    <property type="entry name" value="Cu-oxidase_2nd"/>
</dbReference>
<dbReference type="InterPro" id="IPR011706">
    <property type="entry name" value="Cu-oxidase_C"/>
</dbReference>
<dbReference type="OMA" id="GHNFQIV"/>
<reference evidence="13 14" key="1">
    <citation type="journal article" date="2012" name="Science">
        <title>The Paleozoic origin of enzymatic lignin decomposition reconstructed from 31 fungal genomes.</title>
        <authorList>
            <person name="Floudas D."/>
            <person name="Binder M."/>
            <person name="Riley R."/>
            <person name="Barry K."/>
            <person name="Blanchette R.A."/>
            <person name="Henrissat B."/>
            <person name="Martinez A.T."/>
            <person name="Otillar R."/>
            <person name="Spatafora J.W."/>
            <person name="Yadav J.S."/>
            <person name="Aerts A."/>
            <person name="Benoit I."/>
            <person name="Boyd A."/>
            <person name="Carlson A."/>
            <person name="Copeland A."/>
            <person name="Coutinho P.M."/>
            <person name="de Vries R.P."/>
            <person name="Ferreira P."/>
            <person name="Findley K."/>
            <person name="Foster B."/>
            <person name="Gaskell J."/>
            <person name="Glotzer D."/>
            <person name="Gorecki P."/>
            <person name="Heitman J."/>
            <person name="Hesse C."/>
            <person name="Hori C."/>
            <person name="Igarashi K."/>
            <person name="Jurgens J.A."/>
            <person name="Kallen N."/>
            <person name="Kersten P."/>
            <person name="Kohler A."/>
            <person name="Kuees U."/>
            <person name="Kumar T.K.A."/>
            <person name="Kuo A."/>
            <person name="LaButti K."/>
            <person name="Larrondo L.F."/>
            <person name="Lindquist E."/>
            <person name="Ling A."/>
            <person name="Lombard V."/>
            <person name="Lucas S."/>
            <person name="Lundell T."/>
            <person name="Martin R."/>
            <person name="McLaughlin D.J."/>
            <person name="Morgenstern I."/>
            <person name="Morin E."/>
            <person name="Murat C."/>
            <person name="Nagy L.G."/>
            <person name="Nolan M."/>
            <person name="Ohm R.A."/>
            <person name="Patyshakuliyeva A."/>
            <person name="Rokas A."/>
            <person name="Ruiz-Duenas F.J."/>
            <person name="Sabat G."/>
            <person name="Salamov A."/>
            <person name="Samejima M."/>
            <person name="Schmutz J."/>
            <person name="Slot J.C."/>
            <person name="St John F."/>
            <person name="Stenlid J."/>
            <person name="Sun H."/>
            <person name="Sun S."/>
            <person name="Syed K."/>
            <person name="Tsang A."/>
            <person name="Wiebenga A."/>
            <person name="Young D."/>
            <person name="Pisabarro A."/>
            <person name="Eastwood D.C."/>
            <person name="Martin F."/>
            <person name="Cullen D."/>
            <person name="Grigoriev I.V."/>
            <person name="Hibbett D.S."/>
        </authorList>
    </citation>
    <scope>NUCLEOTIDE SEQUENCE [LARGE SCALE GENOMIC DNA]</scope>
    <source>
        <strain evidence="13 14">DJM-731 SS1</strain>
    </source>
</reference>
<feature type="transmembrane region" description="Helical" evidence="8">
    <location>
        <begin position="581"/>
        <end position="601"/>
    </location>
</feature>
<accession>M5G059</accession>
<evidence type="ECO:0000256" key="7">
    <source>
        <dbReference type="ARBA" id="ARBA00023180"/>
    </source>
</evidence>
<dbReference type="SUPFAM" id="SSF49503">
    <property type="entry name" value="Cupredoxins"/>
    <property type="match status" value="3"/>
</dbReference>
<evidence type="ECO:0000256" key="5">
    <source>
        <dbReference type="ARBA" id="ARBA00023008"/>
    </source>
</evidence>
<keyword evidence="14" id="KW-1185">Reference proteome</keyword>
<evidence type="ECO:0000259" key="11">
    <source>
        <dbReference type="Pfam" id="PF07731"/>
    </source>
</evidence>
<dbReference type="GeneID" id="63687654"/>
<dbReference type="Pfam" id="PF00394">
    <property type="entry name" value="Cu-oxidase"/>
    <property type="match status" value="1"/>
</dbReference>
<keyword evidence="8" id="KW-0812">Transmembrane</keyword>
<dbReference type="Proteomes" id="UP000030653">
    <property type="component" value="Unassembled WGS sequence"/>
</dbReference>
<feature type="signal peptide" evidence="9">
    <location>
        <begin position="1"/>
        <end position="19"/>
    </location>
</feature>
<dbReference type="Gene3D" id="2.60.40.420">
    <property type="entry name" value="Cupredoxins - blue copper proteins"/>
    <property type="match status" value="3"/>
</dbReference>
<feature type="chain" id="PRO_5004067473" evidence="9">
    <location>
        <begin position="20"/>
        <end position="638"/>
    </location>
</feature>
<dbReference type="STRING" id="1858805.M5G059"/>
<keyword evidence="5" id="KW-0186">Copper</keyword>
<dbReference type="CDD" id="cd13851">
    <property type="entry name" value="CuRO_1_Fet3p"/>
    <property type="match status" value="1"/>
</dbReference>
<dbReference type="GO" id="GO:0005507">
    <property type="term" value="F:copper ion binding"/>
    <property type="evidence" value="ECO:0007669"/>
    <property type="project" value="InterPro"/>
</dbReference>
<dbReference type="EMBL" id="JH795862">
    <property type="protein sequence ID" value="EJU02139.1"/>
    <property type="molecule type" value="Genomic_DNA"/>
</dbReference>
<dbReference type="PROSITE" id="PS00080">
    <property type="entry name" value="MULTICOPPER_OXIDASE2"/>
    <property type="match status" value="1"/>
</dbReference>
<comment type="similarity">
    <text evidence="1">Belongs to the multicopper oxidase family.</text>
</comment>
<gene>
    <name evidence="13" type="ORF">DACRYDRAFT_21900</name>
</gene>
<dbReference type="AlphaFoldDB" id="M5G059"/>
<keyword evidence="8" id="KW-0472">Membrane</keyword>
<organism evidence="13 14">
    <name type="scientific">Dacryopinax primogenitus (strain DJM 731)</name>
    <name type="common">Brown rot fungus</name>
    <dbReference type="NCBI Taxonomy" id="1858805"/>
    <lineage>
        <taxon>Eukaryota</taxon>
        <taxon>Fungi</taxon>
        <taxon>Dikarya</taxon>
        <taxon>Basidiomycota</taxon>
        <taxon>Agaricomycotina</taxon>
        <taxon>Dacrymycetes</taxon>
        <taxon>Dacrymycetales</taxon>
        <taxon>Dacrymycetaceae</taxon>
        <taxon>Dacryopinax</taxon>
    </lineage>
</organism>
<protein>
    <submittedName>
        <fullName evidence="13">Ferroxidase</fullName>
    </submittedName>
</protein>
<keyword evidence="3 9" id="KW-0732">Signal</keyword>
<dbReference type="InterPro" id="IPR044130">
    <property type="entry name" value="CuRO_2_Fet3-like"/>
</dbReference>
<keyword evidence="8" id="KW-1133">Transmembrane helix</keyword>
<dbReference type="GO" id="GO:0033573">
    <property type="term" value="C:high-affinity iron permease complex"/>
    <property type="evidence" value="ECO:0007669"/>
    <property type="project" value="TreeGrafter"/>
</dbReference>
<dbReference type="GO" id="GO:0033215">
    <property type="term" value="P:reductive iron assimilation"/>
    <property type="evidence" value="ECO:0007669"/>
    <property type="project" value="TreeGrafter"/>
</dbReference>
<evidence type="ECO:0000313" key="14">
    <source>
        <dbReference type="Proteomes" id="UP000030653"/>
    </source>
</evidence>
<dbReference type="HOGENOM" id="CLU_006504_7_3_1"/>
<proteinExistence type="inferred from homology"/>
<evidence type="ECO:0000256" key="4">
    <source>
        <dbReference type="ARBA" id="ARBA00023002"/>
    </source>
</evidence>
<dbReference type="CDD" id="cd13899">
    <property type="entry name" value="CuRO_3_Fet3p"/>
    <property type="match status" value="1"/>
</dbReference>
<dbReference type="PROSITE" id="PS00079">
    <property type="entry name" value="MULTICOPPER_OXIDASE1"/>
    <property type="match status" value="1"/>
</dbReference>
<dbReference type="GO" id="GO:0010106">
    <property type="term" value="P:cellular response to iron ion starvation"/>
    <property type="evidence" value="ECO:0007669"/>
    <property type="project" value="TreeGrafter"/>
</dbReference>
<dbReference type="InterPro" id="IPR011707">
    <property type="entry name" value="Cu-oxidase-like_N"/>
</dbReference>
<evidence type="ECO:0000256" key="6">
    <source>
        <dbReference type="ARBA" id="ARBA00023157"/>
    </source>
</evidence>
<sequence>MRTSLSLAVAASLVAAAQAAFVDVYWNISYATANPDGQQSRQVIGVNGTWPLPIVQIMQGDTLRIHVTNGLPDVGTGLHTHGMYFNTTAYFDGATMVTQCPIPPGQGMVYQIATDIQPPGTYWIHGHYGGQYVDGLRTPFIILAQNETYSYAADYTIGMADWYHDLHSVLIDQFLNIYNPTGAEPVPDGAIAYIAVNGSYTASLAEMGNGKTVSAGGNNNGVLNFEPGKTYRLRFVSMSAFTKFNIALPGHNMSIIELDGVETEPLPVDVVPLSAAQRVSVLVTALNDTSSNWPLSMNMDSEMFDTVPDALAPIVNITATVVYSESAPTQDMVFFDEYPTFWDNLLVPLEAEAMAPADVSYNWTIAFDTYDDGTNRASLLPDQSTYISPLVPSLFTQQTMGQGALLPRVYGQQTNVFVLNHLDNIELYIYNSDSNSHPFHLHGHKFQVVAMSQDITSDDPTVNEPLVEGQANPSRRDTIMIPAGGSVNLRFRADNPGTWMFHCHIEWHLEAGLAVIFAEAPLVSQQTIQIPQYLSDQCAMQGIPPSGNVVGKNSTTDFSGQALGPYTQYYLFGWTTKAKGAMAGCILSALIGMACVVWYAMNPFHDFEHDQMAQEKYDAQQASGGKFGVIKNLVHRTK</sequence>
<evidence type="ECO:0000259" key="10">
    <source>
        <dbReference type="Pfam" id="PF00394"/>
    </source>
</evidence>
<evidence type="ECO:0000256" key="8">
    <source>
        <dbReference type="SAM" id="Phobius"/>
    </source>
</evidence>
<dbReference type="GO" id="GO:0004322">
    <property type="term" value="F:ferroxidase activity"/>
    <property type="evidence" value="ECO:0007669"/>
    <property type="project" value="TreeGrafter"/>
</dbReference>
<evidence type="ECO:0000259" key="12">
    <source>
        <dbReference type="Pfam" id="PF07732"/>
    </source>
</evidence>
<dbReference type="Pfam" id="PF07732">
    <property type="entry name" value="Cu-oxidase_3"/>
    <property type="match status" value="1"/>
</dbReference>
<name>M5G059_DACPD</name>
<feature type="domain" description="Plastocyanin-like" evidence="11">
    <location>
        <begin position="396"/>
        <end position="521"/>
    </location>
</feature>
<dbReference type="PANTHER" id="PTHR11709:SF361">
    <property type="entry name" value="IRON TRANSPORT MULTICOPPER OXIDASE FET3"/>
    <property type="match status" value="1"/>
</dbReference>
<dbReference type="InterPro" id="IPR033138">
    <property type="entry name" value="Cu_oxidase_CS"/>
</dbReference>
<evidence type="ECO:0000256" key="1">
    <source>
        <dbReference type="ARBA" id="ARBA00010609"/>
    </source>
</evidence>
<keyword evidence="7" id="KW-0325">Glycoprotein</keyword>
<keyword evidence="6" id="KW-1015">Disulfide bond</keyword>
<dbReference type="PANTHER" id="PTHR11709">
    <property type="entry name" value="MULTI-COPPER OXIDASE"/>
    <property type="match status" value="1"/>
</dbReference>
<evidence type="ECO:0000256" key="9">
    <source>
        <dbReference type="SAM" id="SignalP"/>
    </source>
</evidence>
<dbReference type="CDD" id="cd13877">
    <property type="entry name" value="CuRO_2_Fet3p_like"/>
    <property type="match status" value="1"/>
</dbReference>
<dbReference type="RefSeq" id="XP_040629036.1">
    <property type="nucleotide sequence ID" value="XM_040772592.1"/>
</dbReference>
<feature type="domain" description="Plastocyanin-like" evidence="10">
    <location>
        <begin position="154"/>
        <end position="306"/>
    </location>
</feature>
<evidence type="ECO:0000313" key="13">
    <source>
        <dbReference type="EMBL" id="EJU02139.1"/>
    </source>
</evidence>